<keyword evidence="13" id="KW-1185">Reference proteome</keyword>
<dbReference type="Proteomes" id="UP000595703">
    <property type="component" value="Chromosome"/>
</dbReference>
<dbReference type="PANTHER" id="PTHR30040:SF2">
    <property type="entry name" value="FAD:PROTEIN FMN TRANSFERASE"/>
    <property type="match status" value="1"/>
</dbReference>
<sequence length="353" mass="35623">MRDGVLGARISIAAPDAADFGTFDLATRAAFALLHRIDDVFCAPRPGGSARRTFEGLLGAADPGGRRGARESREARELCETLRAVGEEVFDALDGGGAWDGSGYVGRPAAGRDGGARLDPRKAVKCWAVERASDLLEERGLTRHLVNAGGDLKLRSDAGSGPAWRVRLADPRLAGGLLATLEIREGAVATRAAGGPGLPADASGAALAAGPARGALAQVAVVGADLARADLYATAAMAQPTADRARAWLDGLAASTAYQALSVDTGGRIHTTAGLAGRLHLEPEPGGSARWPAGPWPGPGTTPTSRTDDPSPAPSGTGLEPASEPAPDGAPGPPARQPPEPPSEFGGSGQGTG</sequence>
<keyword evidence="4" id="KW-0285">Flavoprotein</keyword>
<reference evidence="12 13" key="1">
    <citation type="journal article" date="2010" name="J. Bacteriol.">
        <title>Biochemical characterization of a novel indole prenyltransferase from Streptomyces sp. SN-593.</title>
        <authorList>
            <person name="Takahashi S."/>
            <person name="Takagi H."/>
            <person name="Toyoda A."/>
            <person name="Uramoto M."/>
            <person name="Nogawa T."/>
            <person name="Ueki M."/>
            <person name="Sakaki Y."/>
            <person name="Osada H."/>
        </authorList>
    </citation>
    <scope>NUCLEOTIDE SEQUENCE [LARGE SCALE GENOMIC DNA]</scope>
    <source>
        <strain evidence="12 13">SN-593</strain>
    </source>
</reference>
<evidence type="ECO:0000256" key="8">
    <source>
        <dbReference type="ARBA" id="ARBA00022842"/>
    </source>
</evidence>
<dbReference type="GO" id="GO:0016740">
    <property type="term" value="F:transferase activity"/>
    <property type="evidence" value="ECO:0007669"/>
    <property type="project" value="UniProtKB-KW"/>
</dbReference>
<dbReference type="InterPro" id="IPR003374">
    <property type="entry name" value="ApbE-like_sf"/>
</dbReference>
<keyword evidence="6" id="KW-0479">Metal-binding</keyword>
<keyword evidence="7" id="KW-0274">FAD</keyword>
<proteinExistence type="predicted"/>
<reference evidence="12 13" key="2">
    <citation type="journal article" date="2011" name="J. Antibiot.">
        <title>Furaquinocins I and J: novel polyketide isoprenoid hybrid compounds from Streptomyces reveromyceticus SN-593.</title>
        <authorList>
            <person name="Panthee S."/>
            <person name="Takahashi S."/>
            <person name="Takagi H."/>
            <person name="Nogawa T."/>
            <person name="Oowada E."/>
            <person name="Uramoto M."/>
            <person name="Osada H."/>
        </authorList>
    </citation>
    <scope>NUCLEOTIDE SEQUENCE [LARGE SCALE GENOMIC DNA]</scope>
    <source>
        <strain evidence="12 13">SN-593</strain>
    </source>
</reference>
<evidence type="ECO:0000256" key="3">
    <source>
        <dbReference type="ARBA" id="ARBA00016337"/>
    </source>
</evidence>
<evidence type="ECO:0000256" key="2">
    <source>
        <dbReference type="ARBA" id="ARBA00011955"/>
    </source>
</evidence>
<dbReference type="SUPFAM" id="SSF143631">
    <property type="entry name" value="ApbE-like"/>
    <property type="match status" value="1"/>
</dbReference>
<evidence type="ECO:0000256" key="9">
    <source>
        <dbReference type="ARBA" id="ARBA00031306"/>
    </source>
</evidence>
<evidence type="ECO:0000256" key="1">
    <source>
        <dbReference type="ARBA" id="ARBA00001946"/>
    </source>
</evidence>
<evidence type="ECO:0000256" key="4">
    <source>
        <dbReference type="ARBA" id="ARBA00022630"/>
    </source>
</evidence>
<organism evidence="12 13">
    <name type="scientific">Actinacidiphila reveromycinica</name>
    <dbReference type="NCBI Taxonomy" id="659352"/>
    <lineage>
        <taxon>Bacteria</taxon>
        <taxon>Bacillati</taxon>
        <taxon>Actinomycetota</taxon>
        <taxon>Actinomycetes</taxon>
        <taxon>Kitasatosporales</taxon>
        <taxon>Streptomycetaceae</taxon>
        <taxon>Actinacidiphila</taxon>
    </lineage>
</organism>
<evidence type="ECO:0000256" key="6">
    <source>
        <dbReference type="ARBA" id="ARBA00022723"/>
    </source>
</evidence>
<evidence type="ECO:0000256" key="10">
    <source>
        <dbReference type="ARBA" id="ARBA00048540"/>
    </source>
</evidence>
<dbReference type="Gene3D" id="3.10.520.10">
    <property type="entry name" value="ApbE-like domains"/>
    <property type="match status" value="1"/>
</dbReference>
<evidence type="ECO:0000256" key="5">
    <source>
        <dbReference type="ARBA" id="ARBA00022679"/>
    </source>
</evidence>
<keyword evidence="5" id="KW-0808">Transferase</keyword>
<evidence type="ECO:0000313" key="12">
    <source>
        <dbReference type="EMBL" id="BBA95668.1"/>
    </source>
</evidence>
<dbReference type="EMBL" id="AP018365">
    <property type="protein sequence ID" value="BBA95668.1"/>
    <property type="molecule type" value="Genomic_DNA"/>
</dbReference>
<reference evidence="12 13" key="3">
    <citation type="journal article" date="2011" name="Nat. Chem. Biol.">
        <title>Reveromycin A biosynthesis uses RevG and RevJ for stereospecific spiroacetal formation.</title>
        <authorList>
            <person name="Takahashi S."/>
            <person name="Toyoda A."/>
            <person name="Sekiyama Y."/>
            <person name="Takagi H."/>
            <person name="Nogawa T."/>
            <person name="Uramoto M."/>
            <person name="Suzuki R."/>
            <person name="Koshino H."/>
            <person name="Kumano T."/>
            <person name="Panthee S."/>
            <person name="Dairi T."/>
            <person name="Ishikawa J."/>
            <person name="Ikeda H."/>
            <person name="Sakaki Y."/>
            <person name="Osada H."/>
        </authorList>
    </citation>
    <scope>NUCLEOTIDE SEQUENCE [LARGE SCALE GENOMIC DNA]</scope>
    <source>
        <strain evidence="12 13">SN-593</strain>
    </source>
</reference>
<dbReference type="AlphaFoldDB" id="A0A7U3VLL7"/>
<dbReference type="KEGG" id="arev:RVR_617"/>
<dbReference type="PANTHER" id="PTHR30040">
    <property type="entry name" value="THIAMINE BIOSYNTHESIS LIPOPROTEIN APBE"/>
    <property type="match status" value="1"/>
</dbReference>
<dbReference type="EC" id="2.7.1.180" evidence="2"/>
<evidence type="ECO:0000313" key="13">
    <source>
        <dbReference type="Proteomes" id="UP000595703"/>
    </source>
</evidence>
<dbReference type="InterPro" id="IPR024932">
    <property type="entry name" value="ApbE"/>
</dbReference>
<reference evidence="12 13" key="4">
    <citation type="journal article" date="2020" name="Sci. Rep.">
        <title>beta-carboline chemical signals induce reveromycin production through a LuxR family regulator in Streptomyces sp. SN-593.</title>
        <authorList>
            <person name="Panthee S."/>
            <person name="Kito N."/>
            <person name="Hayashi T."/>
            <person name="Shimizu T."/>
            <person name="Ishikawa J."/>
            <person name="Hamamoto H."/>
            <person name="Osada H."/>
            <person name="Takahashi S."/>
        </authorList>
    </citation>
    <scope>NUCLEOTIDE SEQUENCE [LARGE SCALE GENOMIC DNA]</scope>
    <source>
        <strain evidence="12 13">SN-593</strain>
    </source>
</reference>
<protein>
    <recommendedName>
        <fullName evidence="3">FAD:protein FMN transferase</fullName>
        <ecNumber evidence="2">2.7.1.180</ecNumber>
    </recommendedName>
    <alternativeName>
        <fullName evidence="9">Flavin transferase</fullName>
    </alternativeName>
</protein>
<name>A0A7U3VLL7_9ACTN</name>
<evidence type="ECO:0000256" key="11">
    <source>
        <dbReference type="SAM" id="MobiDB-lite"/>
    </source>
</evidence>
<comment type="catalytic activity">
    <reaction evidence="10">
        <text>L-threonyl-[protein] + FAD = FMN-L-threonyl-[protein] + AMP + H(+)</text>
        <dbReference type="Rhea" id="RHEA:36847"/>
        <dbReference type="Rhea" id="RHEA-COMP:11060"/>
        <dbReference type="Rhea" id="RHEA-COMP:11061"/>
        <dbReference type="ChEBI" id="CHEBI:15378"/>
        <dbReference type="ChEBI" id="CHEBI:30013"/>
        <dbReference type="ChEBI" id="CHEBI:57692"/>
        <dbReference type="ChEBI" id="CHEBI:74257"/>
        <dbReference type="ChEBI" id="CHEBI:456215"/>
        <dbReference type="EC" id="2.7.1.180"/>
    </reaction>
</comment>
<evidence type="ECO:0000256" key="7">
    <source>
        <dbReference type="ARBA" id="ARBA00022827"/>
    </source>
</evidence>
<feature type="compositionally biased region" description="Pro residues" evidence="11">
    <location>
        <begin position="328"/>
        <end position="342"/>
    </location>
</feature>
<keyword evidence="8" id="KW-0460">Magnesium</keyword>
<dbReference type="GO" id="GO:0046872">
    <property type="term" value="F:metal ion binding"/>
    <property type="evidence" value="ECO:0007669"/>
    <property type="project" value="UniProtKB-KW"/>
</dbReference>
<dbReference type="Pfam" id="PF02424">
    <property type="entry name" value="ApbE"/>
    <property type="match status" value="1"/>
</dbReference>
<comment type="cofactor">
    <cofactor evidence="1">
        <name>Mg(2+)</name>
        <dbReference type="ChEBI" id="CHEBI:18420"/>
    </cofactor>
</comment>
<feature type="region of interest" description="Disordered" evidence="11">
    <location>
        <begin position="279"/>
        <end position="353"/>
    </location>
</feature>
<gene>
    <name evidence="12" type="ORF">RVR_617</name>
</gene>
<accession>A0A7U3VLL7</accession>